<sequence>MASRSEAICISANIAEQVFPDQCSVEGEWHKLEEFWGGEKQRLQDVEAQTLSNSLEKHLMYDDCIYEPSPMNSLKEGFSSEVDLRMIKGEDIKDIPTSYVIGGFAPHEFIVIGTYVDKNILAGFQYKVRKNLTDEYLFDGKAQHLETVGLGYGKRLTFEGDSLNENDNYFWSDSRVHGYGFTFQAISSNAVFRIQDTTTKQDIGRIVINSPSVSPDVEISTVVQDGGKIEKRVAVHFSCDVVLSSSCTQQNVFVEDVVAKGEAVMVRGGATSNARVVKIVLDEFIMERCILLPEE</sequence>
<reference evidence="1 2" key="1">
    <citation type="submission" date="2021-06" db="EMBL/GenBank/DDBJ databases">
        <title>Caerostris extrusa draft genome.</title>
        <authorList>
            <person name="Kono N."/>
            <person name="Arakawa K."/>
        </authorList>
    </citation>
    <scope>NUCLEOTIDE SEQUENCE [LARGE SCALE GENOMIC DNA]</scope>
</reference>
<evidence type="ECO:0000313" key="2">
    <source>
        <dbReference type="Proteomes" id="UP001054945"/>
    </source>
</evidence>
<name>A0AAV4MYV6_CAEEX</name>
<dbReference type="Proteomes" id="UP001054945">
    <property type="component" value="Unassembled WGS sequence"/>
</dbReference>
<dbReference type="EMBL" id="BPLR01020299">
    <property type="protein sequence ID" value="GIX77104.1"/>
    <property type="molecule type" value="Genomic_DNA"/>
</dbReference>
<accession>A0AAV4MYV6</accession>
<protein>
    <submittedName>
        <fullName evidence="1">Uncharacterized protein</fullName>
    </submittedName>
</protein>
<evidence type="ECO:0000313" key="1">
    <source>
        <dbReference type="EMBL" id="GIX77104.1"/>
    </source>
</evidence>
<dbReference type="AlphaFoldDB" id="A0AAV4MYV6"/>
<comment type="caution">
    <text evidence="1">The sequence shown here is derived from an EMBL/GenBank/DDBJ whole genome shotgun (WGS) entry which is preliminary data.</text>
</comment>
<proteinExistence type="predicted"/>
<keyword evidence="2" id="KW-1185">Reference proteome</keyword>
<gene>
    <name evidence="1" type="ORF">CEXT_535321</name>
</gene>
<organism evidence="1 2">
    <name type="scientific">Caerostris extrusa</name>
    <name type="common">Bark spider</name>
    <name type="synonym">Caerostris bankana</name>
    <dbReference type="NCBI Taxonomy" id="172846"/>
    <lineage>
        <taxon>Eukaryota</taxon>
        <taxon>Metazoa</taxon>
        <taxon>Ecdysozoa</taxon>
        <taxon>Arthropoda</taxon>
        <taxon>Chelicerata</taxon>
        <taxon>Arachnida</taxon>
        <taxon>Araneae</taxon>
        <taxon>Araneomorphae</taxon>
        <taxon>Entelegynae</taxon>
        <taxon>Araneoidea</taxon>
        <taxon>Araneidae</taxon>
        <taxon>Caerostris</taxon>
    </lineage>
</organism>